<accession>A0A9Q7EX81</accession>
<dbReference type="GO" id="GO:0046914">
    <property type="term" value="F:transition metal ion binding"/>
    <property type="evidence" value="ECO:0007669"/>
    <property type="project" value="InterPro"/>
</dbReference>
<dbReference type="SMART" id="SM00899">
    <property type="entry name" value="FeoA"/>
    <property type="match status" value="1"/>
</dbReference>
<dbReference type="SUPFAM" id="SSF50037">
    <property type="entry name" value="C-terminal domain of transcriptional repressors"/>
    <property type="match status" value="1"/>
</dbReference>
<evidence type="ECO:0000313" key="4">
    <source>
        <dbReference type="Proteomes" id="UP000671879"/>
    </source>
</evidence>
<name>A0A9Q7EX81_9BACT</name>
<protein>
    <submittedName>
        <fullName evidence="3">Ferrous iron transport protein A</fullName>
    </submittedName>
</protein>
<evidence type="ECO:0000259" key="2">
    <source>
        <dbReference type="SMART" id="SM00899"/>
    </source>
</evidence>
<dbReference type="AlphaFoldDB" id="A0A9Q7EX81"/>
<organism evidence="3 4">
    <name type="scientific">Aminithiophilus ramosus</name>
    <dbReference type="NCBI Taxonomy" id="3029084"/>
    <lineage>
        <taxon>Bacteria</taxon>
        <taxon>Thermotogati</taxon>
        <taxon>Synergistota</taxon>
        <taxon>Synergistia</taxon>
        <taxon>Synergistales</taxon>
        <taxon>Aminithiophilaceae</taxon>
        <taxon>Aminithiophilus</taxon>
    </lineage>
</organism>
<evidence type="ECO:0000256" key="1">
    <source>
        <dbReference type="ARBA" id="ARBA00023004"/>
    </source>
</evidence>
<keyword evidence="4" id="KW-1185">Reference proteome</keyword>
<evidence type="ECO:0000313" key="3">
    <source>
        <dbReference type="EMBL" id="QTX32245.1"/>
    </source>
</evidence>
<gene>
    <name evidence="3" type="ORF">KAR29_13220</name>
</gene>
<dbReference type="Pfam" id="PF04023">
    <property type="entry name" value="FeoA"/>
    <property type="match status" value="1"/>
</dbReference>
<dbReference type="RefSeq" id="WP_274373466.1">
    <property type="nucleotide sequence ID" value="NZ_CP072943.1"/>
</dbReference>
<dbReference type="EMBL" id="CP072943">
    <property type="protein sequence ID" value="QTX32245.1"/>
    <property type="molecule type" value="Genomic_DNA"/>
</dbReference>
<proteinExistence type="predicted"/>
<dbReference type="InterPro" id="IPR007167">
    <property type="entry name" value="Fe-transptr_FeoA-like"/>
</dbReference>
<dbReference type="KEGG" id="aram:KAR29_13220"/>
<reference evidence="4" key="1">
    <citation type="submission" date="2021-04" db="EMBL/GenBank/DDBJ databases">
        <title>A novel Synergistetes isolate from a pyrite-forming mixed culture.</title>
        <authorList>
            <person name="Bunk B."/>
            <person name="Sproer C."/>
            <person name="Spring S."/>
            <person name="Pester M."/>
        </authorList>
    </citation>
    <scope>NUCLEOTIDE SEQUENCE [LARGE SCALE GENOMIC DNA]</scope>
    <source>
        <strain evidence="4">J.5.4.2-T.3.5.2</strain>
    </source>
</reference>
<dbReference type="InterPro" id="IPR008988">
    <property type="entry name" value="Transcriptional_repressor_C"/>
</dbReference>
<feature type="domain" description="Ferrous iron transporter FeoA-like" evidence="2">
    <location>
        <begin position="5"/>
        <end position="74"/>
    </location>
</feature>
<sequence>MLLLCPLTAAPEGVPLRVALLSGCGHFRRRLADLGVVPGARMTLVRRGSPVLLALGDARFGLGRGMAERIFVDLDEGEV</sequence>
<dbReference type="Proteomes" id="UP000671879">
    <property type="component" value="Chromosome"/>
</dbReference>
<dbReference type="InterPro" id="IPR038157">
    <property type="entry name" value="FeoA_core_dom"/>
</dbReference>
<dbReference type="Gene3D" id="2.30.30.90">
    <property type="match status" value="1"/>
</dbReference>
<keyword evidence="1" id="KW-0408">Iron</keyword>